<dbReference type="EMBL" id="ML977356">
    <property type="protein sequence ID" value="KAF2107190.1"/>
    <property type="molecule type" value="Genomic_DNA"/>
</dbReference>
<evidence type="ECO:0008006" key="3">
    <source>
        <dbReference type="Google" id="ProtNLM"/>
    </source>
</evidence>
<sequence>MNSLKLPDVIVIAILLESDIPTLKQARLTCRSFRALIDAYSKSISSSLLTRRYPSEVKEHFTLVDHSMFAVNGLFEIDRRIHLARWMASFALKDLEPGDLAWAEQWTGRDLEDSLVLVTDLLGYVIAGLGAMWHLSELASIMVQKELQLSPRPRPLGLSAVTPRYQYISELERRVLDTQIAYLNTLSDYGKKGLYFALGYCVRVIYRGRSFELDDAGHSALVELPEHYARERWARWLIVREGPDFIATAWLSSAGRQRCTGLLAAQRVSRPQSQLDVESSCAKELYRSLWSSIPAGRMYSDSPPGSPRLIAADADMDTLKEMSIRHAGVETVDNQTSLCLGEPVRIFWPDLLPVLRGENGYVS</sequence>
<keyword evidence="2" id="KW-1185">Reference proteome</keyword>
<dbReference type="Proteomes" id="UP000799770">
    <property type="component" value="Unassembled WGS sequence"/>
</dbReference>
<name>A0A6A5YJP7_9PLEO</name>
<dbReference type="OrthoDB" id="3795018at2759"/>
<accession>A0A6A5YJP7</accession>
<evidence type="ECO:0000313" key="1">
    <source>
        <dbReference type="EMBL" id="KAF2107190.1"/>
    </source>
</evidence>
<organism evidence="1 2">
    <name type="scientific">Lophiotrema nucula</name>
    <dbReference type="NCBI Taxonomy" id="690887"/>
    <lineage>
        <taxon>Eukaryota</taxon>
        <taxon>Fungi</taxon>
        <taxon>Dikarya</taxon>
        <taxon>Ascomycota</taxon>
        <taxon>Pezizomycotina</taxon>
        <taxon>Dothideomycetes</taxon>
        <taxon>Pleosporomycetidae</taxon>
        <taxon>Pleosporales</taxon>
        <taxon>Lophiotremataceae</taxon>
        <taxon>Lophiotrema</taxon>
    </lineage>
</organism>
<protein>
    <recommendedName>
        <fullName evidence="3">F-box domain-containing protein</fullName>
    </recommendedName>
</protein>
<reference evidence="1" key="1">
    <citation type="journal article" date="2020" name="Stud. Mycol.">
        <title>101 Dothideomycetes genomes: a test case for predicting lifestyles and emergence of pathogens.</title>
        <authorList>
            <person name="Haridas S."/>
            <person name="Albert R."/>
            <person name="Binder M."/>
            <person name="Bloem J."/>
            <person name="Labutti K."/>
            <person name="Salamov A."/>
            <person name="Andreopoulos B."/>
            <person name="Baker S."/>
            <person name="Barry K."/>
            <person name="Bills G."/>
            <person name="Bluhm B."/>
            <person name="Cannon C."/>
            <person name="Castanera R."/>
            <person name="Culley D."/>
            <person name="Daum C."/>
            <person name="Ezra D."/>
            <person name="Gonzalez J."/>
            <person name="Henrissat B."/>
            <person name="Kuo A."/>
            <person name="Liang C."/>
            <person name="Lipzen A."/>
            <person name="Lutzoni F."/>
            <person name="Magnuson J."/>
            <person name="Mondo S."/>
            <person name="Nolan M."/>
            <person name="Ohm R."/>
            <person name="Pangilinan J."/>
            <person name="Park H.-J."/>
            <person name="Ramirez L."/>
            <person name="Alfaro M."/>
            <person name="Sun H."/>
            <person name="Tritt A."/>
            <person name="Yoshinaga Y."/>
            <person name="Zwiers L.-H."/>
            <person name="Turgeon B."/>
            <person name="Goodwin S."/>
            <person name="Spatafora J."/>
            <person name="Crous P."/>
            <person name="Grigoriev I."/>
        </authorList>
    </citation>
    <scope>NUCLEOTIDE SEQUENCE</scope>
    <source>
        <strain evidence="1">CBS 627.86</strain>
    </source>
</reference>
<dbReference type="AlphaFoldDB" id="A0A6A5YJP7"/>
<proteinExistence type="predicted"/>
<gene>
    <name evidence="1" type="ORF">BDV96DRAFT_589877</name>
</gene>
<dbReference type="InterPro" id="IPR036047">
    <property type="entry name" value="F-box-like_dom_sf"/>
</dbReference>
<evidence type="ECO:0000313" key="2">
    <source>
        <dbReference type="Proteomes" id="UP000799770"/>
    </source>
</evidence>
<dbReference type="SUPFAM" id="SSF81383">
    <property type="entry name" value="F-box domain"/>
    <property type="match status" value="1"/>
</dbReference>